<proteinExistence type="predicted"/>
<sequence length="150" mass="16512">MATVASYFNFDGTCEEAFALYRDVLGGEFDGPPMYMRDMPVEPGQPPLPEEEGGRVMHMALTLPGGHQLMGTDIVPSMGMTLTRGNAMYVTLTLDDEDALREIFAKLSEGGVVTAEPTPMFWGDLYTDFFDRYGIQWMLLAPLTEGQGLA</sequence>
<accession>A0ABP9WH13</accession>
<dbReference type="InterPro" id="IPR028973">
    <property type="entry name" value="PhnB-like"/>
</dbReference>
<dbReference type="CDD" id="cd06588">
    <property type="entry name" value="PhnB_like"/>
    <property type="match status" value="1"/>
</dbReference>
<dbReference type="Proteomes" id="UP001426770">
    <property type="component" value="Unassembled WGS sequence"/>
</dbReference>
<dbReference type="InterPro" id="IPR004360">
    <property type="entry name" value="Glyas_Fos-R_dOase_dom"/>
</dbReference>
<keyword evidence="3" id="KW-1185">Reference proteome</keyword>
<name>A0ABP9WH13_9MICO</name>
<dbReference type="SUPFAM" id="SSF54593">
    <property type="entry name" value="Glyoxalase/Bleomycin resistance protein/Dihydroxybiphenyl dioxygenase"/>
    <property type="match status" value="1"/>
</dbReference>
<dbReference type="Gene3D" id="3.10.180.10">
    <property type="entry name" value="2,3-Dihydroxybiphenyl 1,2-Dioxygenase, domain 1"/>
    <property type="match status" value="1"/>
</dbReference>
<reference evidence="2 3" key="1">
    <citation type="submission" date="2024-02" db="EMBL/GenBank/DDBJ databases">
        <title>Lysinimicrobium sediminis NBRC 112286.</title>
        <authorList>
            <person name="Ichikawa N."/>
            <person name="Katano-Makiyama Y."/>
            <person name="Hidaka K."/>
        </authorList>
    </citation>
    <scope>NUCLEOTIDE SEQUENCE [LARGE SCALE GENOMIC DNA]</scope>
    <source>
        <strain evidence="2 3">NBRC 112286</strain>
    </source>
</reference>
<evidence type="ECO:0000313" key="3">
    <source>
        <dbReference type="Proteomes" id="UP001426770"/>
    </source>
</evidence>
<dbReference type="InterPro" id="IPR029068">
    <property type="entry name" value="Glyas_Bleomycin-R_OHBP_Dase"/>
</dbReference>
<dbReference type="Pfam" id="PF00903">
    <property type="entry name" value="Glyoxalase"/>
    <property type="match status" value="1"/>
</dbReference>
<dbReference type="PANTHER" id="PTHR33990">
    <property type="entry name" value="PROTEIN YJDN-RELATED"/>
    <property type="match status" value="1"/>
</dbReference>
<evidence type="ECO:0000259" key="1">
    <source>
        <dbReference type="Pfam" id="PF00903"/>
    </source>
</evidence>
<dbReference type="PANTHER" id="PTHR33990:SF1">
    <property type="entry name" value="PROTEIN YJDN"/>
    <property type="match status" value="1"/>
</dbReference>
<evidence type="ECO:0000313" key="2">
    <source>
        <dbReference type="EMBL" id="GAA5518396.1"/>
    </source>
</evidence>
<dbReference type="RefSeq" id="WP_286214613.1">
    <property type="nucleotide sequence ID" value="NZ_AP027736.1"/>
</dbReference>
<protein>
    <recommendedName>
        <fullName evidence="1">Glyoxalase/fosfomycin resistance/dioxygenase domain-containing protein</fullName>
    </recommendedName>
</protein>
<organism evidence="2 3">
    <name type="scientific">Demequina sediminis</name>
    <dbReference type="NCBI Taxonomy" id="1930058"/>
    <lineage>
        <taxon>Bacteria</taxon>
        <taxon>Bacillati</taxon>
        <taxon>Actinomycetota</taxon>
        <taxon>Actinomycetes</taxon>
        <taxon>Micrococcales</taxon>
        <taxon>Demequinaceae</taxon>
        <taxon>Demequina</taxon>
    </lineage>
</organism>
<dbReference type="EMBL" id="BAABRR010000003">
    <property type="protein sequence ID" value="GAA5518396.1"/>
    <property type="molecule type" value="Genomic_DNA"/>
</dbReference>
<feature type="domain" description="Glyoxalase/fosfomycin resistance/dioxygenase" evidence="1">
    <location>
        <begin position="11"/>
        <end position="139"/>
    </location>
</feature>
<comment type="caution">
    <text evidence="2">The sequence shown here is derived from an EMBL/GenBank/DDBJ whole genome shotgun (WGS) entry which is preliminary data.</text>
</comment>
<gene>
    <name evidence="2" type="ORF">Lsed01_00821</name>
</gene>